<gene>
    <name evidence="2" type="ORF">PORUE0001_1279</name>
</gene>
<evidence type="ECO:0000313" key="3">
    <source>
        <dbReference type="Proteomes" id="UP000003303"/>
    </source>
</evidence>
<evidence type="ECO:0000313" key="2">
    <source>
        <dbReference type="EMBL" id="EEK16555.1"/>
    </source>
</evidence>
<protein>
    <recommendedName>
        <fullName evidence="4">Major fimbrial subunit protein N-terminal domain-containing protein</fullName>
    </recommendedName>
</protein>
<dbReference type="eggNOG" id="ENOG5033GNS">
    <property type="taxonomic scope" value="Bacteria"/>
</dbReference>
<evidence type="ECO:0008006" key="4">
    <source>
        <dbReference type="Google" id="ProtNLM"/>
    </source>
</evidence>
<accession>C2MCG4</accession>
<evidence type="ECO:0000256" key="1">
    <source>
        <dbReference type="SAM" id="MobiDB-lite"/>
    </source>
</evidence>
<comment type="caution">
    <text evidence="2">The sequence shown here is derived from an EMBL/GenBank/DDBJ whole genome shotgun (WGS) entry which is preliminary data.</text>
</comment>
<name>C2MCG4_9PORP</name>
<organism evidence="2 3">
    <name type="scientific">Porphyromonas uenonis 60-3</name>
    <dbReference type="NCBI Taxonomy" id="596327"/>
    <lineage>
        <taxon>Bacteria</taxon>
        <taxon>Pseudomonadati</taxon>
        <taxon>Bacteroidota</taxon>
        <taxon>Bacteroidia</taxon>
        <taxon>Bacteroidales</taxon>
        <taxon>Porphyromonadaceae</taxon>
        <taxon>Porphyromonas</taxon>
    </lineage>
</organism>
<reference evidence="2 3" key="1">
    <citation type="submission" date="2009-04" db="EMBL/GenBank/DDBJ databases">
        <authorList>
            <person name="Sebastian Y."/>
            <person name="Madupu R."/>
            <person name="Durkin A.S."/>
            <person name="Torralba M."/>
            <person name="Methe B."/>
            <person name="Sutton G.G."/>
            <person name="Strausberg R.L."/>
            <person name="Nelson K.E."/>
        </authorList>
    </citation>
    <scope>NUCLEOTIDE SEQUENCE [LARGE SCALE GENOMIC DNA]</scope>
    <source>
        <strain evidence="2 3">60-3</strain>
    </source>
</reference>
<dbReference type="AlphaFoldDB" id="C2MCG4"/>
<feature type="compositionally biased region" description="Pro residues" evidence="1">
    <location>
        <begin position="329"/>
        <end position="338"/>
    </location>
</feature>
<proteinExistence type="predicted"/>
<feature type="region of interest" description="Disordered" evidence="1">
    <location>
        <begin position="318"/>
        <end position="342"/>
    </location>
</feature>
<keyword evidence="3" id="KW-1185">Reference proteome</keyword>
<dbReference type="EMBL" id="ACLR01000176">
    <property type="protein sequence ID" value="EEK16555.1"/>
    <property type="molecule type" value="Genomic_DNA"/>
</dbReference>
<sequence>MKMAAIAMMALALFSCNKKDEPKKAENAVLRICINDSELRALGAGYANGDKTECMTDVVLTLDNGVTIKLENQDLADAKNLQKGYEKEVNFAVNTVALTANGTVGDGTKITSLQGKNLKTEIPLEAKATAVTTTTANGQTVYSVTLKPVPHVARVEVFGKIEPKENETTHKNAFKSITVEHVYVNNYLSTRTGARHLCVTNGKDGFKDDPAVEAAMNDEIKAADLDEFVAGTKVAGYQLFPIKENEAAGTEFYDHVILKIKIEYSDEAIAAKPELKKMTERYVTMVKFVDATTASNPAIASFEAGKIYKLNLKDLSDDFKTGNDGTPDPNNPDTPDPEPNAKRLLNVKVEPFTWTAVNIKPDVNNNGYKK</sequence>
<dbReference type="STRING" id="596327.PORUE0001_1279"/>
<dbReference type="PROSITE" id="PS51257">
    <property type="entry name" value="PROKAR_LIPOPROTEIN"/>
    <property type="match status" value="1"/>
</dbReference>
<dbReference type="Proteomes" id="UP000003303">
    <property type="component" value="Unassembled WGS sequence"/>
</dbReference>